<dbReference type="AlphaFoldDB" id="H5Y2Y0"/>
<evidence type="ECO:0000256" key="1">
    <source>
        <dbReference type="SAM" id="Phobius"/>
    </source>
</evidence>
<gene>
    <name evidence="2" type="ORF">DesyoDRAFT_1379</name>
</gene>
<protein>
    <submittedName>
        <fullName evidence="2">Uncharacterized protein</fullName>
    </submittedName>
</protein>
<dbReference type="EMBL" id="CM001441">
    <property type="protein sequence ID" value="EHQ88537.1"/>
    <property type="molecule type" value="Genomic_DNA"/>
</dbReference>
<keyword evidence="3" id="KW-1185">Reference proteome</keyword>
<keyword evidence="1" id="KW-0812">Transmembrane</keyword>
<dbReference type="OrthoDB" id="1937568at2"/>
<reference evidence="2 3" key="1">
    <citation type="submission" date="2011-11" db="EMBL/GenBank/DDBJ databases">
        <title>The Noncontiguous Finished genome of Desulfosporosinus youngiae DSM 17734.</title>
        <authorList>
            <consortium name="US DOE Joint Genome Institute (JGI-PGF)"/>
            <person name="Lucas S."/>
            <person name="Han J."/>
            <person name="Lapidus A."/>
            <person name="Cheng J.-F."/>
            <person name="Goodwin L."/>
            <person name="Pitluck S."/>
            <person name="Peters L."/>
            <person name="Ovchinnikova G."/>
            <person name="Lu M."/>
            <person name="Land M.L."/>
            <person name="Hauser L."/>
            <person name="Pester M."/>
            <person name="Spring S."/>
            <person name="Ollivier B."/>
            <person name="Rattei T."/>
            <person name="Klenk H.-P."/>
            <person name="Wagner M."/>
            <person name="Loy A."/>
            <person name="Woyke T.J."/>
        </authorList>
    </citation>
    <scope>NUCLEOTIDE SEQUENCE [LARGE SCALE GENOMIC DNA]</scope>
    <source>
        <strain evidence="2 3">DSM 17734</strain>
    </source>
</reference>
<accession>H5Y2Y0</accession>
<keyword evidence="1" id="KW-1133">Transmembrane helix</keyword>
<sequence>MIKHLFKFNRVILIFFIIAILISSVLITYKAKEATGKEILNAYDVIRTFKMEGISFKPATLLYSKDYMIEDTEPTIYTDSRGNYLFIYTFNSFVEREAKFKDEYGLIQKFAFTLKEKTYYPRLFRVKNLQLVYAIPYPNEESDQAIYDYLKKINRVIFTGLNAGKEIVFTGESPSWTAKVSIKYYEHFWTDSENKVRYERYHTKAPTITYKGQIPEKPVPLEYSFSTIASHMGGTRDEITPKELTKVITLGSGGGNGLIPSNQAYQVKITLDGKTEEFEAKLGNTANLVNFFY</sequence>
<keyword evidence="1" id="KW-0472">Membrane</keyword>
<evidence type="ECO:0000313" key="3">
    <source>
        <dbReference type="Proteomes" id="UP000005104"/>
    </source>
</evidence>
<name>H5Y2Y0_9FIRM</name>
<dbReference type="Proteomes" id="UP000005104">
    <property type="component" value="Chromosome"/>
</dbReference>
<evidence type="ECO:0000313" key="2">
    <source>
        <dbReference type="EMBL" id="EHQ88537.1"/>
    </source>
</evidence>
<proteinExistence type="predicted"/>
<organism evidence="2 3">
    <name type="scientific">Desulfosporosinus youngiae DSM 17734</name>
    <dbReference type="NCBI Taxonomy" id="768710"/>
    <lineage>
        <taxon>Bacteria</taxon>
        <taxon>Bacillati</taxon>
        <taxon>Bacillota</taxon>
        <taxon>Clostridia</taxon>
        <taxon>Eubacteriales</taxon>
        <taxon>Desulfitobacteriaceae</taxon>
        <taxon>Desulfosporosinus</taxon>
    </lineage>
</organism>
<dbReference type="STRING" id="768710.DesyoDRAFT_1379"/>
<dbReference type="HOGENOM" id="CLU_068854_0_0_9"/>
<feature type="transmembrane region" description="Helical" evidence="1">
    <location>
        <begin position="12"/>
        <end position="29"/>
    </location>
</feature>
<dbReference type="RefSeq" id="WP_007781060.1">
    <property type="nucleotide sequence ID" value="NZ_CM001441.1"/>
</dbReference>
<dbReference type="eggNOG" id="COG4219">
    <property type="taxonomic scope" value="Bacteria"/>
</dbReference>